<gene>
    <name evidence="1" type="ORF">I4F81_012415</name>
</gene>
<dbReference type="EMBL" id="CM020620">
    <property type="protein sequence ID" value="KAK1869950.1"/>
    <property type="molecule type" value="Genomic_DNA"/>
</dbReference>
<evidence type="ECO:0000313" key="1">
    <source>
        <dbReference type="EMBL" id="KAK1869950.1"/>
    </source>
</evidence>
<name>A0ACC3CIN6_PYRYE</name>
<dbReference type="Proteomes" id="UP000798662">
    <property type="component" value="Chromosome 3"/>
</dbReference>
<organism evidence="1 2">
    <name type="scientific">Pyropia yezoensis</name>
    <name type="common">Susabi-nori</name>
    <name type="synonym">Porphyra yezoensis</name>
    <dbReference type="NCBI Taxonomy" id="2788"/>
    <lineage>
        <taxon>Eukaryota</taxon>
        <taxon>Rhodophyta</taxon>
        <taxon>Bangiophyceae</taxon>
        <taxon>Bangiales</taxon>
        <taxon>Bangiaceae</taxon>
        <taxon>Pyropia</taxon>
    </lineage>
</organism>
<reference evidence="1" key="1">
    <citation type="submission" date="2019-11" db="EMBL/GenBank/DDBJ databases">
        <title>Nori genome reveals adaptations in red seaweeds to the harsh intertidal environment.</title>
        <authorList>
            <person name="Wang D."/>
            <person name="Mao Y."/>
        </authorList>
    </citation>
    <scope>NUCLEOTIDE SEQUENCE</scope>
    <source>
        <tissue evidence="1">Gametophyte</tissue>
    </source>
</reference>
<protein>
    <submittedName>
        <fullName evidence="1">Uncharacterized protein</fullName>
    </submittedName>
</protein>
<accession>A0ACC3CIN6</accession>
<comment type="caution">
    <text evidence="1">The sequence shown here is derived from an EMBL/GenBank/DDBJ whole genome shotgun (WGS) entry which is preliminary data.</text>
</comment>
<sequence length="772" mass="82597">MAHAAFAAASLKPATTRSSSLAGNVCLRSSAFLQLTRTTACQVAPPKMDLKTSAKQHSARNGHVYLGVRWRNSSLLSPAETSRLCSATNSMEGALWTMISAMSLSAEAKKAFMAVLSVGIVTIGLAAGAVPSSATCLAPADMTLAKSPVSDACNVAVVGNSASAPSPGQRRYPEMVGNVDAVTSDIVKFSTDGQHAPEVDSDGFQSKLGALTGGPGLLPTQNPRRADPSLLFAEQDSGARELLRTIILLTVRLGGVFFRSRFVSTMTVRQLFLKNGLDLSSKPTRAWRNVFTTKPMGRLVHFDDMAVLCQSLAHLHIWFNKQDFEDVENKDLVKRRLCLFYLASFAGSGKSHLCCRLAEVLDDLRKHDAKTVSRLLSAAQLGAALPRPSTCQGDVLLTPRMVEWAKDLQILGVNFNSKRWNLDEGSADVELALKFNWFMPFYLRLLFFAVADLSDADAAEAVWHRLGKASLAALKSGSLTPADFQDAVVDLFKELCGSSAPYRPLILVIDELSKARSFCPTLYAPDKAHPDASSAFRSKACELANKVNGHVLVVSLDEALPAAEFVASGRCAQELVVMPPLPTGKLLNRTSLQLSEKNLFLTSDGQLATAIAGRELSASIDRRTSVLAAIVGADARFAIYLSRALDAAEAGATLSAAVTTAASKAAETCANVWKHRAADVIVAHAICGAVVLSAAPLASVLPAAAAPKFGDEPTWDQLRKEGLIQAIGGPQFAVKMPLYIFWKLDESSSRGRPLRSALFNMVNRASDAILLQ</sequence>
<evidence type="ECO:0000313" key="2">
    <source>
        <dbReference type="Proteomes" id="UP000798662"/>
    </source>
</evidence>
<proteinExistence type="predicted"/>
<keyword evidence="2" id="KW-1185">Reference proteome</keyword>